<evidence type="ECO:0000313" key="6">
    <source>
        <dbReference type="EMBL" id="MBB4776032.1"/>
    </source>
</evidence>
<dbReference type="Proteomes" id="UP001501427">
    <property type="component" value="Unassembled WGS sequence"/>
</dbReference>
<evidence type="ECO:0000313" key="7">
    <source>
        <dbReference type="Proteomes" id="UP000549343"/>
    </source>
</evidence>
<dbReference type="Proteomes" id="UP000549343">
    <property type="component" value="Unassembled WGS sequence"/>
</dbReference>
<dbReference type="Gene3D" id="3.30.70.2450">
    <property type="match status" value="1"/>
</dbReference>
<evidence type="ECO:0000256" key="2">
    <source>
        <dbReference type="ARBA" id="ARBA00022630"/>
    </source>
</evidence>
<dbReference type="InterPro" id="IPR002938">
    <property type="entry name" value="FAD-bd"/>
</dbReference>
<dbReference type="EMBL" id="JACHMV010000001">
    <property type="protein sequence ID" value="MBB4776032.1"/>
    <property type="molecule type" value="Genomic_DNA"/>
</dbReference>
<accession>A0A7W7MZL5</accession>
<protein>
    <submittedName>
        <fullName evidence="6">Bifunctional hydroxylase/dehydrase</fullName>
    </submittedName>
    <submittedName>
        <fullName evidence="5">FAD-dependent monooxygenase</fullName>
    </submittedName>
</protein>
<dbReference type="SUPFAM" id="SSF51905">
    <property type="entry name" value="FAD/NAD(P)-binding domain"/>
    <property type="match status" value="1"/>
</dbReference>
<dbReference type="RefSeq" id="WP_184885696.1">
    <property type="nucleotide sequence ID" value="NZ_BAAAHD010000032.1"/>
</dbReference>
<organism evidence="6 7">
    <name type="scientific">Actinomadura livida</name>
    <dbReference type="NCBI Taxonomy" id="79909"/>
    <lineage>
        <taxon>Bacteria</taxon>
        <taxon>Bacillati</taxon>
        <taxon>Actinomycetota</taxon>
        <taxon>Actinomycetes</taxon>
        <taxon>Streptosporangiales</taxon>
        <taxon>Thermomonosporaceae</taxon>
        <taxon>Actinomadura</taxon>
    </lineage>
</organism>
<reference evidence="6 7" key="2">
    <citation type="submission" date="2020-08" db="EMBL/GenBank/DDBJ databases">
        <title>Sequencing the genomes of 1000 actinobacteria strains.</title>
        <authorList>
            <person name="Klenk H.-P."/>
        </authorList>
    </citation>
    <scope>NUCLEOTIDE SEQUENCE [LARGE SCALE GENOMIC DNA]</scope>
    <source>
        <strain evidence="6 7">DSM 44772</strain>
    </source>
</reference>
<evidence type="ECO:0000259" key="4">
    <source>
        <dbReference type="Pfam" id="PF01494"/>
    </source>
</evidence>
<dbReference type="GO" id="GO:0071949">
    <property type="term" value="F:FAD binding"/>
    <property type="evidence" value="ECO:0007669"/>
    <property type="project" value="InterPro"/>
</dbReference>
<reference evidence="5" key="3">
    <citation type="submission" date="2023-12" db="EMBL/GenBank/DDBJ databases">
        <authorList>
            <person name="Sun Q."/>
            <person name="Inoue M."/>
        </authorList>
    </citation>
    <scope>NUCLEOTIDE SEQUENCE</scope>
    <source>
        <strain evidence="5">JCM 10667</strain>
    </source>
</reference>
<gene>
    <name evidence="6" type="ORF">F4557_004450</name>
    <name evidence="5" type="ORF">GCM10009546_37880</name>
</gene>
<dbReference type="PANTHER" id="PTHR43004">
    <property type="entry name" value="TRK SYSTEM POTASSIUM UPTAKE PROTEIN"/>
    <property type="match status" value="1"/>
</dbReference>
<dbReference type="Gene3D" id="3.40.30.120">
    <property type="match status" value="1"/>
</dbReference>
<dbReference type="EMBL" id="BAAAHD010000032">
    <property type="protein sequence ID" value="GAA0571539.1"/>
    <property type="molecule type" value="Genomic_DNA"/>
</dbReference>
<comment type="cofactor">
    <cofactor evidence="1">
        <name>FAD</name>
        <dbReference type="ChEBI" id="CHEBI:57692"/>
    </cofactor>
</comment>
<reference evidence="5 8" key="1">
    <citation type="journal article" date="2019" name="Int. J. Syst. Evol. Microbiol.">
        <title>The Global Catalogue of Microorganisms (GCM) 10K type strain sequencing project: providing services to taxonomists for standard genome sequencing and annotation.</title>
        <authorList>
            <consortium name="The Broad Institute Genomics Platform"/>
            <consortium name="The Broad Institute Genome Sequencing Center for Infectious Disease"/>
            <person name="Wu L."/>
            <person name="Ma J."/>
        </authorList>
    </citation>
    <scope>NUCLEOTIDE SEQUENCE [LARGE SCALE GENOMIC DNA]</scope>
    <source>
        <strain evidence="5 8">JCM 10667</strain>
    </source>
</reference>
<dbReference type="Pfam" id="PF21274">
    <property type="entry name" value="Rng_hyd_C"/>
    <property type="match status" value="1"/>
</dbReference>
<evidence type="ECO:0000313" key="5">
    <source>
        <dbReference type="EMBL" id="GAA0571539.1"/>
    </source>
</evidence>
<evidence type="ECO:0000256" key="1">
    <source>
        <dbReference type="ARBA" id="ARBA00001974"/>
    </source>
</evidence>
<keyword evidence="5" id="KW-0560">Oxidoreductase</keyword>
<dbReference type="InterPro" id="IPR050641">
    <property type="entry name" value="RIFMO-like"/>
</dbReference>
<proteinExistence type="predicted"/>
<evidence type="ECO:0000313" key="8">
    <source>
        <dbReference type="Proteomes" id="UP001501427"/>
    </source>
</evidence>
<name>A0A7W7MZL5_9ACTN</name>
<keyword evidence="2" id="KW-0285">Flavoprotein</keyword>
<comment type="caution">
    <text evidence="6">The sequence shown here is derived from an EMBL/GenBank/DDBJ whole genome shotgun (WGS) entry which is preliminary data.</text>
</comment>
<sequence>METDVIVVGAGPTGLTLAGELRLGGAEVIVLERLTERGWQSRGIGFTARATEMFHQRGLLDRLENPEITRRGHFGGVPIDYGILEGAHFGVRNAPQYKIEEMLEGWALELGAHVRRGYELTGLESTGDGVTAIVRGPDGPAECTARYLVGCDGGRSTVRRLAGFDFAGADATREMFLADVKGCDIRPRRIGELLPKGMVMAAPLEHGYTRIIVCENERPPDDGDQVTFTGRQVGFTELADAWQRLTGDSIHHGEARWVSSFTDATRQVTEYRRGRVLLAGDAAHIHLPAGGQGLSVGAQDAFNLGWKLAATVTGHAPEGLLDTYHAERHPVGARVLLNTLAQGTLNLNDDKVEPLRNVMAELSTIPAVARHLIGMVSGFDVRYDMGAPGRHPLRGGRMPDRELELAGGGRERIARLLHPARGVLITADASGETARTAARWSDRVDVAEVREFPPGPEEGGAPTESVLLRADGYVAWAAPDGGGLEDALRRWFGAARKDHDVRVPASAR</sequence>
<dbReference type="GO" id="GO:0016709">
    <property type="term" value="F:oxidoreductase activity, acting on paired donors, with incorporation or reduction of molecular oxygen, NAD(P)H as one donor, and incorporation of one atom of oxygen"/>
    <property type="evidence" value="ECO:0007669"/>
    <property type="project" value="UniProtKB-ARBA"/>
</dbReference>
<dbReference type="PRINTS" id="PR00420">
    <property type="entry name" value="RNGMNOXGNASE"/>
</dbReference>
<keyword evidence="8" id="KW-1185">Reference proteome</keyword>
<dbReference type="Gene3D" id="3.50.50.60">
    <property type="entry name" value="FAD/NAD(P)-binding domain"/>
    <property type="match status" value="2"/>
</dbReference>
<feature type="domain" description="FAD-binding" evidence="4">
    <location>
        <begin position="2"/>
        <end position="336"/>
    </location>
</feature>
<keyword evidence="5" id="KW-0503">Monooxygenase</keyword>
<dbReference type="AlphaFoldDB" id="A0A7W7MZL5"/>
<dbReference type="PANTHER" id="PTHR43004:SF19">
    <property type="entry name" value="BINDING MONOOXYGENASE, PUTATIVE (JCVI)-RELATED"/>
    <property type="match status" value="1"/>
</dbReference>
<dbReference type="Pfam" id="PF01494">
    <property type="entry name" value="FAD_binding_3"/>
    <property type="match status" value="1"/>
</dbReference>
<keyword evidence="3" id="KW-0274">FAD</keyword>
<dbReference type="InterPro" id="IPR036188">
    <property type="entry name" value="FAD/NAD-bd_sf"/>
</dbReference>
<evidence type="ECO:0000256" key="3">
    <source>
        <dbReference type="ARBA" id="ARBA00022827"/>
    </source>
</evidence>